<reference evidence="2" key="1">
    <citation type="submission" date="2022-08" db="EMBL/GenBank/DDBJ databases">
        <authorList>
            <consortium name="DOE Joint Genome Institute"/>
            <person name="Min B."/>
            <person name="Riley R."/>
            <person name="Sierra-Patev S."/>
            <person name="Naranjo-Ortiz M."/>
            <person name="Looney B."/>
            <person name="Konkel Z."/>
            <person name="Slot J.C."/>
            <person name="Sakamoto Y."/>
            <person name="Steenwyk J.L."/>
            <person name="Rokas A."/>
            <person name="Carro J."/>
            <person name="Camarero S."/>
            <person name="Ferreira P."/>
            <person name="Molpeceres G."/>
            <person name="Ruiz-Duenas F.J."/>
            <person name="Serrano A."/>
            <person name="Henrissat B."/>
            <person name="Drula E."/>
            <person name="Hughes K.W."/>
            <person name="Mata J.L."/>
            <person name="Ishikawa N.K."/>
            <person name="Vargas-Isla R."/>
            <person name="Ushijima S."/>
            <person name="Smith C.A."/>
            <person name="Ahrendt S."/>
            <person name="Andreopoulos W."/>
            <person name="He G."/>
            <person name="Labutti K."/>
            <person name="Lipzen A."/>
            <person name="Ng V."/>
            <person name="Sandor L."/>
            <person name="Barry K."/>
            <person name="Martinez A.T."/>
            <person name="Xiao Y."/>
            <person name="Gibbons J.G."/>
            <person name="Terashima K."/>
            <person name="Hibbett D.S."/>
            <person name="Grigoriev I.V."/>
        </authorList>
    </citation>
    <scope>NUCLEOTIDE SEQUENCE</scope>
    <source>
        <strain evidence="2">TFB10827</strain>
    </source>
</reference>
<proteinExistence type="predicted"/>
<evidence type="ECO:0000313" key="2">
    <source>
        <dbReference type="EMBL" id="KAJ3990931.1"/>
    </source>
</evidence>
<keyword evidence="3" id="KW-1185">Reference proteome</keyword>
<protein>
    <submittedName>
        <fullName evidence="2">Uncharacterized protein</fullName>
    </submittedName>
</protein>
<feature type="region of interest" description="Disordered" evidence="1">
    <location>
        <begin position="1"/>
        <end position="50"/>
    </location>
</feature>
<feature type="region of interest" description="Disordered" evidence="1">
    <location>
        <begin position="97"/>
        <end position="147"/>
    </location>
</feature>
<feature type="compositionally biased region" description="Polar residues" evidence="1">
    <location>
        <begin position="39"/>
        <end position="50"/>
    </location>
</feature>
<dbReference type="EMBL" id="MU791315">
    <property type="protein sequence ID" value="KAJ3990931.1"/>
    <property type="molecule type" value="Genomic_DNA"/>
</dbReference>
<feature type="compositionally biased region" description="Polar residues" evidence="1">
    <location>
        <begin position="8"/>
        <end position="31"/>
    </location>
</feature>
<sequence>MLSRSHRTTMSQQQDIQSNTTDDPSRSTTIQFGDFHKSPNIQNAPLGANSTAGMPAFNNVTGPGFPGPFEGGSQLPPTQHAHFGAPMNTGVPVFNNTLSPRFQGPSGGGFQGPSGGGFQGPSGGGSHTGPNFNNTTSQFGTPGAGPNFSSFMGQNSYASTSANYPYHSLHPPSHMQQSFHPQMQNPIASYGYPMHMMAPQGQQTTSSSSTPLRITVGNIITHSDNCPMCMGYVAHLITASDFNDIISERDGNIQGESSSLTNSQGRELVVSSLQEQLDKGKTVTI</sequence>
<comment type="caution">
    <text evidence="2">The sequence shown here is derived from an EMBL/GenBank/DDBJ whole genome shotgun (WGS) entry which is preliminary data.</text>
</comment>
<feature type="compositionally biased region" description="Polar residues" evidence="1">
    <location>
        <begin position="128"/>
        <end position="140"/>
    </location>
</feature>
<name>A0ABQ8PZS1_9AGAR</name>
<evidence type="ECO:0000313" key="3">
    <source>
        <dbReference type="Proteomes" id="UP001163828"/>
    </source>
</evidence>
<evidence type="ECO:0000256" key="1">
    <source>
        <dbReference type="SAM" id="MobiDB-lite"/>
    </source>
</evidence>
<organism evidence="2 3">
    <name type="scientific">Lentinula boryana</name>
    <dbReference type="NCBI Taxonomy" id="40481"/>
    <lineage>
        <taxon>Eukaryota</taxon>
        <taxon>Fungi</taxon>
        <taxon>Dikarya</taxon>
        <taxon>Basidiomycota</taxon>
        <taxon>Agaricomycotina</taxon>
        <taxon>Agaricomycetes</taxon>
        <taxon>Agaricomycetidae</taxon>
        <taxon>Agaricales</taxon>
        <taxon>Marasmiineae</taxon>
        <taxon>Omphalotaceae</taxon>
        <taxon>Lentinula</taxon>
    </lineage>
</organism>
<accession>A0ABQ8PZS1</accession>
<feature type="compositionally biased region" description="Gly residues" evidence="1">
    <location>
        <begin position="105"/>
        <end position="127"/>
    </location>
</feature>
<gene>
    <name evidence="2" type="ORF">F5050DRAFT_1878528</name>
</gene>
<dbReference type="Proteomes" id="UP001163828">
    <property type="component" value="Unassembled WGS sequence"/>
</dbReference>